<keyword evidence="3" id="KW-0805">Transcription regulation</keyword>
<dbReference type="AlphaFoldDB" id="A0A5K8ABH7"/>
<dbReference type="RefSeq" id="WP_162458963.1">
    <property type="nucleotide sequence ID" value="NZ_AP021879.1"/>
</dbReference>
<dbReference type="InterPro" id="IPR002078">
    <property type="entry name" value="Sigma_54_int"/>
</dbReference>
<dbReference type="Pfam" id="PF25601">
    <property type="entry name" value="AAA_lid_14"/>
    <property type="match status" value="1"/>
</dbReference>
<dbReference type="InterPro" id="IPR027417">
    <property type="entry name" value="P-loop_NTPase"/>
</dbReference>
<accession>A0A5K8ABH7</accession>
<evidence type="ECO:0000259" key="6">
    <source>
        <dbReference type="PROSITE" id="PS50045"/>
    </source>
</evidence>
<keyword evidence="4" id="KW-0238">DNA-binding</keyword>
<dbReference type="SMART" id="SM00382">
    <property type="entry name" value="AAA"/>
    <property type="match status" value="1"/>
</dbReference>
<dbReference type="Pfam" id="PF02954">
    <property type="entry name" value="HTH_8"/>
    <property type="match status" value="1"/>
</dbReference>
<reference evidence="7 8" key="1">
    <citation type="submission" date="2019-11" db="EMBL/GenBank/DDBJ databases">
        <title>Comparative genomics of hydrocarbon-degrading Desulfosarcina strains.</title>
        <authorList>
            <person name="Watanabe M."/>
            <person name="Kojima H."/>
            <person name="Fukui M."/>
        </authorList>
    </citation>
    <scope>NUCLEOTIDE SEQUENCE [LARGE SCALE GENOMIC DNA]</scope>
    <source>
        <strain evidence="8">oXyS1</strain>
    </source>
</reference>
<dbReference type="GO" id="GO:0005524">
    <property type="term" value="F:ATP binding"/>
    <property type="evidence" value="ECO:0007669"/>
    <property type="project" value="UniProtKB-KW"/>
</dbReference>
<dbReference type="Gene3D" id="1.10.8.60">
    <property type="match status" value="1"/>
</dbReference>
<keyword evidence="1" id="KW-0547">Nucleotide-binding</keyword>
<evidence type="ECO:0000256" key="1">
    <source>
        <dbReference type="ARBA" id="ARBA00022741"/>
    </source>
</evidence>
<dbReference type="Gene3D" id="1.10.10.60">
    <property type="entry name" value="Homeodomain-like"/>
    <property type="match status" value="1"/>
</dbReference>
<evidence type="ECO:0000256" key="2">
    <source>
        <dbReference type="ARBA" id="ARBA00022840"/>
    </source>
</evidence>
<dbReference type="InterPro" id="IPR003593">
    <property type="entry name" value="AAA+_ATPase"/>
</dbReference>
<sequence length="335" mass="37278">MDASTTGTSIKDKAFITVNAMMQALIARIRRIAPKARLVRIAGESGTGKERIAWLLHACSGRKGAFVAFNAAGVDDQFFASTLFGYEKGAFTGAIKARQGLVEKAHGGTLFLDEIGDLSPTSQTKLLRLIQEGEFMPLGSDKPKTADVQIVVATHRCLRERVIEGTFRKDLYFRLDSHHIDLPPLRQRRDDIIPLVKHFAQKTAKKFKLSRPEIGQEVWDLLTGYDYPGNVRELQTMVEVAMVDGNGRIHADTICDKMARNRMLMDDSENEASSIAQALKKCSTLPTFDELNQMLFHETLRRTGGNQARAAEILGISQSAVSQRLKKIRANSPHR</sequence>
<proteinExistence type="predicted"/>
<dbReference type="InterPro" id="IPR058031">
    <property type="entry name" value="AAA_lid_NorR"/>
</dbReference>
<dbReference type="PROSITE" id="PS50045">
    <property type="entry name" value="SIGMA54_INTERACT_4"/>
    <property type="match status" value="1"/>
</dbReference>
<dbReference type="InterPro" id="IPR009057">
    <property type="entry name" value="Homeodomain-like_sf"/>
</dbReference>
<dbReference type="GO" id="GO:0043565">
    <property type="term" value="F:sequence-specific DNA binding"/>
    <property type="evidence" value="ECO:0007669"/>
    <property type="project" value="InterPro"/>
</dbReference>
<dbReference type="PANTHER" id="PTHR32071">
    <property type="entry name" value="TRANSCRIPTIONAL REGULATORY PROTEIN"/>
    <property type="match status" value="1"/>
</dbReference>
<evidence type="ECO:0000256" key="3">
    <source>
        <dbReference type="ARBA" id="ARBA00023015"/>
    </source>
</evidence>
<evidence type="ECO:0000313" key="8">
    <source>
        <dbReference type="Proteomes" id="UP000422108"/>
    </source>
</evidence>
<keyword evidence="5" id="KW-0804">Transcription</keyword>
<dbReference type="GO" id="GO:0006355">
    <property type="term" value="P:regulation of DNA-templated transcription"/>
    <property type="evidence" value="ECO:0007669"/>
    <property type="project" value="InterPro"/>
</dbReference>
<evidence type="ECO:0000256" key="4">
    <source>
        <dbReference type="ARBA" id="ARBA00023125"/>
    </source>
</evidence>
<protein>
    <recommendedName>
        <fullName evidence="6">Sigma-54 factor interaction domain-containing protein</fullName>
    </recommendedName>
</protein>
<dbReference type="InterPro" id="IPR002197">
    <property type="entry name" value="HTH_Fis"/>
</dbReference>
<dbReference type="PROSITE" id="PS00676">
    <property type="entry name" value="SIGMA54_INTERACT_2"/>
    <property type="match status" value="1"/>
</dbReference>
<dbReference type="Pfam" id="PF00158">
    <property type="entry name" value="Sigma54_activat"/>
    <property type="match status" value="1"/>
</dbReference>
<keyword evidence="8" id="KW-1185">Reference proteome</keyword>
<evidence type="ECO:0000256" key="5">
    <source>
        <dbReference type="ARBA" id="ARBA00023163"/>
    </source>
</evidence>
<dbReference type="SUPFAM" id="SSF46689">
    <property type="entry name" value="Homeodomain-like"/>
    <property type="match status" value="1"/>
</dbReference>
<dbReference type="SUPFAM" id="SSF52540">
    <property type="entry name" value="P-loop containing nucleoside triphosphate hydrolases"/>
    <property type="match status" value="1"/>
</dbReference>
<dbReference type="Gene3D" id="3.40.50.300">
    <property type="entry name" value="P-loop containing nucleotide triphosphate hydrolases"/>
    <property type="match status" value="1"/>
</dbReference>
<dbReference type="EMBL" id="AP021879">
    <property type="protein sequence ID" value="BBO90063.1"/>
    <property type="molecule type" value="Genomic_DNA"/>
</dbReference>
<name>A0A5K8ABH7_9BACT</name>
<keyword evidence="2" id="KW-0067">ATP-binding</keyword>
<dbReference type="PANTHER" id="PTHR32071:SF13">
    <property type="entry name" value="RESPONSE REGULATOR HSFA"/>
    <property type="match status" value="1"/>
</dbReference>
<evidence type="ECO:0000313" key="7">
    <source>
        <dbReference type="EMBL" id="BBO90063.1"/>
    </source>
</evidence>
<dbReference type="PROSITE" id="PS00688">
    <property type="entry name" value="SIGMA54_INTERACT_3"/>
    <property type="match status" value="1"/>
</dbReference>
<dbReference type="FunFam" id="3.40.50.300:FF:000006">
    <property type="entry name" value="DNA-binding transcriptional regulator NtrC"/>
    <property type="match status" value="1"/>
</dbReference>
<gene>
    <name evidence="7" type="ORF">DSCOOX_32430</name>
</gene>
<dbReference type="Proteomes" id="UP000422108">
    <property type="component" value="Chromosome"/>
</dbReference>
<dbReference type="InterPro" id="IPR025943">
    <property type="entry name" value="Sigma_54_int_dom_ATP-bd_2"/>
</dbReference>
<dbReference type="PRINTS" id="PR01590">
    <property type="entry name" value="HTHFIS"/>
</dbReference>
<dbReference type="CDD" id="cd00009">
    <property type="entry name" value="AAA"/>
    <property type="match status" value="1"/>
</dbReference>
<organism evidence="7 8">
    <name type="scientific">Desulfosarcina ovata subsp. ovata</name>
    <dbReference type="NCBI Taxonomy" id="2752305"/>
    <lineage>
        <taxon>Bacteria</taxon>
        <taxon>Pseudomonadati</taxon>
        <taxon>Thermodesulfobacteriota</taxon>
        <taxon>Desulfobacteria</taxon>
        <taxon>Desulfobacterales</taxon>
        <taxon>Desulfosarcinaceae</taxon>
        <taxon>Desulfosarcina</taxon>
    </lineage>
</organism>
<dbReference type="InterPro" id="IPR025944">
    <property type="entry name" value="Sigma_54_int_dom_CS"/>
</dbReference>
<feature type="domain" description="Sigma-54 factor interaction" evidence="6">
    <location>
        <begin position="15"/>
        <end position="243"/>
    </location>
</feature>